<evidence type="ECO:0000256" key="2">
    <source>
        <dbReference type="ARBA" id="ARBA00022649"/>
    </source>
</evidence>
<accession>G7WPU6</accession>
<keyword evidence="7" id="KW-0067">ATP-binding</keyword>
<keyword evidence="5" id="KW-0479">Metal-binding</keyword>
<dbReference type="PANTHER" id="PTHR33571:SF19">
    <property type="entry name" value="PROTEIN ADENYLYLTRANSFERASE MJ0128-RELATED"/>
    <property type="match status" value="1"/>
</dbReference>
<dbReference type="Proteomes" id="UP000005877">
    <property type="component" value="Chromosome"/>
</dbReference>
<keyword evidence="15" id="KW-1185">Reference proteome</keyword>
<dbReference type="InterPro" id="IPR002934">
    <property type="entry name" value="Polymerase_NTP_transf_dom"/>
</dbReference>
<evidence type="ECO:0000256" key="9">
    <source>
        <dbReference type="ARBA" id="ARBA00034531"/>
    </source>
</evidence>
<dbReference type="STRING" id="1110509.Mhar_2103"/>
<dbReference type="EMBL" id="CP003117">
    <property type="protein sequence ID" value="AET65458.1"/>
    <property type="molecule type" value="Genomic_DNA"/>
</dbReference>
<keyword evidence="3 14" id="KW-0808">Transferase</keyword>
<gene>
    <name evidence="14" type="ordered locus">Mhar_2103</name>
</gene>
<sequence>MEVELSISAKKKTRSVSQRGVKTAEEIAEILRSQMPELSRRYKVASIGIFGSYLRGEADEESDIDLLVDLEDGDEPLTLLEFIALENHLSDLLGAKVDLVEKSALKPAIGRRILEEVQMV</sequence>
<comment type="cofactor">
    <cofactor evidence="1">
        <name>Mg(2+)</name>
        <dbReference type="ChEBI" id="CHEBI:18420"/>
    </cofactor>
</comment>
<evidence type="ECO:0000256" key="7">
    <source>
        <dbReference type="ARBA" id="ARBA00022840"/>
    </source>
</evidence>
<dbReference type="GO" id="GO:0046872">
    <property type="term" value="F:metal ion binding"/>
    <property type="evidence" value="ECO:0007669"/>
    <property type="project" value="UniProtKB-KW"/>
</dbReference>
<evidence type="ECO:0000259" key="13">
    <source>
        <dbReference type="Pfam" id="PF01909"/>
    </source>
</evidence>
<dbReference type="GO" id="GO:0070733">
    <property type="term" value="F:AMPylase activity"/>
    <property type="evidence" value="ECO:0007669"/>
    <property type="project" value="UniProtKB-EC"/>
</dbReference>
<evidence type="ECO:0000256" key="10">
    <source>
        <dbReference type="ARBA" id="ARBA00038276"/>
    </source>
</evidence>
<dbReference type="PATRIC" id="fig|1110509.7.peg.2334"/>
<dbReference type="AlphaFoldDB" id="G7WPU6"/>
<dbReference type="PANTHER" id="PTHR33571">
    <property type="entry name" value="SSL8005 PROTEIN"/>
    <property type="match status" value="1"/>
</dbReference>
<keyword evidence="8" id="KW-0460">Magnesium</keyword>
<dbReference type="GeneID" id="12511277"/>
<organism evidence="14 15">
    <name type="scientific">Methanothrix harundinacea (strain 6Ac)</name>
    <name type="common">Methanosaeta harundinacea</name>
    <dbReference type="NCBI Taxonomy" id="1110509"/>
    <lineage>
        <taxon>Archaea</taxon>
        <taxon>Methanobacteriati</taxon>
        <taxon>Methanobacteriota</taxon>
        <taxon>Stenosarchaea group</taxon>
        <taxon>Methanomicrobia</taxon>
        <taxon>Methanotrichales</taxon>
        <taxon>Methanotrichaceae</taxon>
        <taxon>Methanothrix</taxon>
    </lineage>
</organism>
<evidence type="ECO:0000256" key="12">
    <source>
        <dbReference type="ARBA" id="ARBA00048696"/>
    </source>
</evidence>
<evidence type="ECO:0000256" key="1">
    <source>
        <dbReference type="ARBA" id="ARBA00001946"/>
    </source>
</evidence>
<proteinExistence type="inferred from homology"/>
<evidence type="ECO:0000256" key="8">
    <source>
        <dbReference type="ARBA" id="ARBA00022842"/>
    </source>
</evidence>
<comment type="catalytic activity">
    <reaction evidence="11">
        <text>O-(5'-adenylyl)-L-tyrosyl-[protein] + ATP = O-[5'-(adenylyl-(5'-&gt;3')-adenylyl)]-L-tyrosyl-[protein] + diphosphate</text>
        <dbReference type="Rhea" id="RHEA:66528"/>
        <dbReference type="Rhea" id="RHEA-COMP:13846"/>
        <dbReference type="Rhea" id="RHEA-COMP:17046"/>
        <dbReference type="ChEBI" id="CHEBI:30616"/>
        <dbReference type="ChEBI" id="CHEBI:33019"/>
        <dbReference type="ChEBI" id="CHEBI:83624"/>
        <dbReference type="ChEBI" id="CHEBI:167160"/>
    </reaction>
</comment>
<name>G7WPU6_METH6</name>
<evidence type="ECO:0000313" key="15">
    <source>
        <dbReference type="Proteomes" id="UP000005877"/>
    </source>
</evidence>
<dbReference type="Pfam" id="PF01909">
    <property type="entry name" value="NTP_transf_2"/>
    <property type="match status" value="1"/>
</dbReference>
<keyword evidence="2" id="KW-1277">Toxin-antitoxin system</keyword>
<dbReference type="HOGENOM" id="CLU_130257_10_0_2"/>
<dbReference type="KEGG" id="mhi:Mhar_2103"/>
<comment type="catalytic activity">
    <reaction evidence="12">
        <text>L-tyrosyl-[protein] + ATP = O-(5'-adenylyl)-L-tyrosyl-[protein] + diphosphate</text>
        <dbReference type="Rhea" id="RHEA:54288"/>
        <dbReference type="Rhea" id="RHEA-COMP:10136"/>
        <dbReference type="Rhea" id="RHEA-COMP:13846"/>
        <dbReference type="ChEBI" id="CHEBI:30616"/>
        <dbReference type="ChEBI" id="CHEBI:33019"/>
        <dbReference type="ChEBI" id="CHEBI:46858"/>
        <dbReference type="ChEBI" id="CHEBI:83624"/>
        <dbReference type="EC" id="2.7.7.108"/>
    </reaction>
</comment>
<keyword evidence="6" id="KW-0547">Nucleotide-binding</keyword>
<dbReference type="OrthoDB" id="61846at2157"/>
<dbReference type="CDD" id="cd05403">
    <property type="entry name" value="NT_KNTase_like"/>
    <property type="match status" value="1"/>
</dbReference>
<dbReference type="RefSeq" id="WP_014587634.1">
    <property type="nucleotide sequence ID" value="NC_017527.1"/>
</dbReference>
<reference evidence="14 15" key="1">
    <citation type="journal article" date="2012" name="PLoS ONE">
        <title>The genome characteristics and predicted function of methyl-group oxidation pathway in the obligate aceticlastic methanogens, Methanosaeta spp.</title>
        <authorList>
            <person name="Zhu J."/>
            <person name="Zheng H."/>
            <person name="Ai G."/>
            <person name="Zhang G."/>
            <person name="Liu D."/>
            <person name="Liu X."/>
            <person name="Dong X."/>
        </authorList>
    </citation>
    <scope>NUCLEOTIDE SEQUENCE [LARGE SCALE GENOMIC DNA]</scope>
    <source>
        <strain evidence="14 15">6Ac</strain>
    </source>
</reference>
<dbReference type="SUPFAM" id="SSF81301">
    <property type="entry name" value="Nucleotidyltransferase"/>
    <property type="match status" value="1"/>
</dbReference>
<dbReference type="Gene3D" id="3.30.460.10">
    <property type="entry name" value="Beta Polymerase, domain 2"/>
    <property type="match status" value="1"/>
</dbReference>
<protein>
    <recommendedName>
        <fullName evidence="9">protein adenylyltransferase</fullName>
        <ecNumber evidence="9">2.7.7.108</ecNumber>
    </recommendedName>
</protein>
<comment type="similarity">
    <text evidence="10">Belongs to the MntA antitoxin family.</text>
</comment>
<evidence type="ECO:0000256" key="11">
    <source>
        <dbReference type="ARBA" id="ARBA00047518"/>
    </source>
</evidence>
<dbReference type="InterPro" id="IPR052038">
    <property type="entry name" value="Type-VII_TA_antitoxin"/>
</dbReference>
<keyword evidence="4" id="KW-0548">Nucleotidyltransferase</keyword>
<dbReference type="InterPro" id="IPR043519">
    <property type="entry name" value="NT_sf"/>
</dbReference>
<dbReference type="GO" id="GO:0005524">
    <property type="term" value="F:ATP binding"/>
    <property type="evidence" value="ECO:0007669"/>
    <property type="project" value="UniProtKB-KW"/>
</dbReference>
<feature type="domain" description="Polymerase nucleotidyl transferase" evidence="13">
    <location>
        <begin position="36"/>
        <end position="118"/>
    </location>
</feature>
<evidence type="ECO:0000256" key="3">
    <source>
        <dbReference type="ARBA" id="ARBA00022679"/>
    </source>
</evidence>
<evidence type="ECO:0000256" key="6">
    <source>
        <dbReference type="ARBA" id="ARBA00022741"/>
    </source>
</evidence>
<dbReference type="EC" id="2.7.7.108" evidence="9"/>
<evidence type="ECO:0000256" key="4">
    <source>
        <dbReference type="ARBA" id="ARBA00022695"/>
    </source>
</evidence>
<evidence type="ECO:0000256" key="5">
    <source>
        <dbReference type="ARBA" id="ARBA00022723"/>
    </source>
</evidence>
<evidence type="ECO:0000313" key="14">
    <source>
        <dbReference type="EMBL" id="AET65458.1"/>
    </source>
</evidence>